<dbReference type="Proteomes" id="UP000065521">
    <property type="component" value="Unassembled WGS sequence"/>
</dbReference>
<organism evidence="1 2">
    <name type="scientific">Burkholderia ubonensis</name>
    <dbReference type="NCBI Taxonomy" id="101571"/>
    <lineage>
        <taxon>Bacteria</taxon>
        <taxon>Pseudomonadati</taxon>
        <taxon>Pseudomonadota</taxon>
        <taxon>Betaproteobacteria</taxon>
        <taxon>Burkholderiales</taxon>
        <taxon>Burkholderiaceae</taxon>
        <taxon>Burkholderia</taxon>
        <taxon>Burkholderia cepacia complex</taxon>
    </lineage>
</organism>
<dbReference type="EMBL" id="LOTN01000065">
    <property type="protein sequence ID" value="KUZ83463.1"/>
    <property type="molecule type" value="Genomic_DNA"/>
</dbReference>
<gene>
    <name evidence="1" type="ORF">WI38_27925</name>
</gene>
<reference evidence="1 2" key="1">
    <citation type="submission" date="2015-11" db="EMBL/GenBank/DDBJ databases">
        <title>Expanding the genomic diversity of Burkholderia species for the development of highly accurate diagnostics.</title>
        <authorList>
            <person name="Sahl J."/>
            <person name="Keim P."/>
            <person name="Wagner D."/>
        </authorList>
    </citation>
    <scope>NUCLEOTIDE SEQUENCE [LARGE SCALE GENOMIC DNA]</scope>
    <source>
        <strain evidence="1 2">RF32-BP4</strain>
    </source>
</reference>
<sequence>MIRKKRASKFLLAKHELGNVTNPKCREIVVELKQKVSVQDAPYACALLLRCLQELTAEIYVRDVIGRKPTDRSANIDAAAKHLLGNQHATDTSDKIDIAKNFDQFRDAYEELSSTAHSKVTDLSPDHLRSTWNNLGGGMDLLWKRIHAAEIARSQEAKTN</sequence>
<name>A0A102KLG6_9BURK</name>
<accession>A0A102KLG6</accession>
<proteinExistence type="predicted"/>
<dbReference type="AlphaFoldDB" id="A0A102KLG6"/>
<evidence type="ECO:0000313" key="2">
    <source>
        <dbReference type="Proteomes" id="UP000065521"/>
    </source>
</evidence>
<protein>
    <submittedName>
        <fullName evidence="1">Uncharacterized protein</fullName>
    </submittedName>
</protein>
<comment type="caution">
    <text evidence="1">The sequence shown here is derived from an EMBL/GenBank/DDBJ whole genome shotgun (WGS) entry which is preliminary data.</text>
</comment>
<evidence type="ECO:0000313" key="1">
    <source>
        <dbReference type="EMBL" id="KUZ83463.1"/>
    </source>
</evidence>